<gene>
    <name evidence="1" type="ORF">D1114_14090</name>
</gene>
<dbReference type="InterPro" id="IPR038084">
    <property type="entry name" value="PduO/GlcC-like_sf"/>
</dbReference>
<protein>
    <submittedName>
        <fullName evidence="1">Heme-binding protein</fullName>
    </submittedName>
</protein>
<name>A0AAX1UIZ9_CERSP</name>
<dbReference type="Gene3D" id="3.30.450.150">
    <property type="entry name" value="Haem-degrading domain"/>
    <property type="match status" value="1"/>
</dbReference>
<dbReference type="PANTHER" id="PTHR34309">
    <property type="entry name" value="SLR1406 PROTEIN"/>
    <property type="match status" value="1"/>
</dbReference>
<dbReference type="Proteomes" id="UP000266305">
    <property type="component" value="Unassembled WGS sequence"/>
</dbReference>
<dbReference type="PANTHER" id="PTHR34309:SF1">
    <property type="entry name" value="PROTEIN GLCG"/>
    <property type="match status" value="1"/>
</dbReference>
<dbReference type="Pfam" id="PF03928">
    <property type="entry name" value="HbpS-like"/>
    <property type="match status" value="1"/>
</dbReference>
<accession>A0AAX1UIZ9</accession>
<comment type="caution">
    <text evidence="1">The sequence shown here is derived from an EMBL/GenBank/DDBJ whole genome shotgun (WGS) entry which is preliminary data.</text>
</comment>
<evidence type="ECO:0000313" key="2">
    <source>
        <dbReference type="Proteomes" id="UP000266305"/>
    </source>
</evidence>
<reference evidence="1 2" key="1">
    <citation type="submission" date="2018-08" db="EMBL/GenBank/DDBJ databases">
        <title>Draft genome sequence of Rhodobacter sphaeroides FY.</title>
        <authorList>
            <person name="Rayyan A."/>
            <person name="Meyer T.E."/>
            <person name="Kyndt J.A."/>
        </authorList>
    </citation>
    <scope>NUCLEOTIDE SEQUENCE [LARGE SCALE GENOMIC DNA]</scope>
    <source>
        <strain evidence="1 2">FY</strain>
    </source>
</reference>
<dbReference type="RefSeq" id="WP_119000533.1">
    <property type="nucleotide sequence ID" value="NZ_QWGP01000016.1"/>
</dbReference>
<organism evidence="1 2">
    <name type="scientific">Cereibacter sphaeroides</name>
    <name type="common">Rhodobacter sphaeroides</name>
    <dbReference type="NCBI Taxonomy" id="1063"/>
    <lineage>
        <taxon>Bacteria</taxon>
        <taxon>Pseudomonadati</taxon>
        <taxon>Pseudomonadota</taxon>
        <taxon>Alphaproteobacteria</taxon>
        <taxon>Rhodobacterales</taxon>
        <taxon>Paracoccaceae</taxon>
        <taxon>Cereibacter</taxon>
    </lineage>
</organism>
<dbReference type="InterPro" id="IPR052517">
    <property type="entry name" value="GlcG_carb_metab_protein"/>
</dbReference>
<dbReference type="AlphaFoldDB" id="A0AAX1UIZ9"/>
<dbReference type="InterPro" id="IPR005624">
    <property type="entry name" value="PduO/GlcC-like"/>
</dbReference>
<proteinExistence type="predicted"/>
<dbReference type="EMBL" id="QWGP01000016">
    <property type="protein sequence ID" value="RHZ93656.1"/>
    <property type="molecule type" value="Genomic_DNA"/>
</dbReference>
<dbReference type="SUPFAM" id="SSF143744">
    <property type="entry name" value="GlcG-like"/>
    <property type="match status" value="1"/>
</dbReference>
<evidence type="ECO:0000313" key="1">
    <source>
        <dbReference type="EMBL" id="RHZ93656.1"/>
    </source>
</evidence>
<sequence>MAQPLVEIILAAELAARHSGPTLAAARRMADRAEAEARRMGIPVCIALCDAEGGQILFHRMEGSLPASVALAPGKAWTAASYRMGSDEVGRLAAPGGMLAGLNAGGGPVVTFGGGLPIRAGGRVIGAIGISGGTVEEDMQIARAAIAWDWGATPEEGQCK</sequence>